<dbReference type="STRING" id="993615.L2GJX9"/>
<keyword evidence="1 5" id="KW-0489">Methyltransferase</keyword>
<keyword evidence="8" id="KW-1185">Reference proteome</keyword>
<dbReference type="HOGENOM" id="CLU_005316_4_3_1"/>
<evidence type="ECO:0000256" key="5">
    <source>
        <dbReference type="PROSITE-ProRule" id="PRU01023"/>
    </source>
</evidence>
<dbReference type="GeneID" id="19882492"/>
<feature type="binding site" evidence="5">
    <location>
        <position position="145"/>
    </location>
    <ligand>
        <name>S-adenosyl-L-methionine</name>
        <dbReference type="ChEBI" id="CHEBI:59789"/>
    </ligand>
</feature>
<evidence type="ECO:0000259" key="6">
    <source>
        <dbReference type="PROSITE" id="PS51686"/>
    </source>
</evidence>
<keyword evidence="4 5" id="KW-0694">RNA-binding</keyword>
<dbReference type="InterPro" id="IPR049560">
    <property type="entry name" value="MeTrfase_RsmB-F_NOP2_cat"/>
</dbReference>
<dbReference type="PANTHER" id="PTHR22808:SF1">
    <property type="entry name" value="RNA CYTOSINE-C(5)-METHYLTRANSFERASE NSUN2-RELATED"/>
    <property type="match status" value="1"/>
</dbReference>
<name>L2GJX9_VITCO</name>
<comment type="similarity">
    <text evidence="5">Belongs to the class I-like SAM-binding methyltransferase superfamily. RsmB/NOP family.</text>
</comment>
<gene>
    <name evidence="7" type="ORF">VICG_01782</name>
</gene>
<feature type="active site" description="Nucleophile" evidence="5">
    <location>
        <position position="242"/>
    </location>
</feature>
<dbReference type="SUPFAM" id="SSF53335">
    <property type="entry name" value="S-adenosyl-L-methionine-dependent methyltransferases"/>
    <property type="match status" value="1"/>
</dbReference>
<dbReference type="OrthoDB" id="6093671at2759"/>
<dbReference type="PANTHER" id="PTHR22808">
    <property type="entry name" value="NCL1 YEAST -RELATED NOL1/NOP2/FMU SUN DOMAIN-CONTAINING"/>
    <property type="match status" value="1"/>
</dbReference>
<protein>
    <recommendedName>
        <fullName evidence="6">SAM-dependent MTase RsmB/NOP-type domain-containing protein</fullName>
    </recommendedName>
</protein>
<dbReference type="GO" id="GO:0003723">
    <property type="term" value="F:RNA binding"/>
    <property type="evidence" value="ECO:0007669"/>
    <property type="project" value="UniProtKB-UniRule"/>
</dbReference>
<dbReference type="Proteomes" id="UP000011082">
    <property type="component" value="Unassembled WGS sequence"/>
</dbReference>
<comment type="caution">
    <text evidence="5">Lacks conserved residue(s) required for the propagation of feature annotation.</text>
</comment>
<sequence length="511" mass="58423">MPLQEFIEFYQKHLNLDPTDLQKFTDSIQSPLSSAFRITPTQHSSQIKERLEKYKFLKKIQFLEDVYTFDLKAHKNTDEYTEFIELLVAQTDVGNIQRQEVVSLLPHKFLQLKHSHRVLETCASPGSKTKNLLENITDGILISNEKSSSRVNILISESAKKATPSFIITQMDAAHFPTLNFKFDRICCDVPCSSDGTCRKNPAIMPKWNVNDGIGLSSIQLRILKRSLELLKEGGILVYSTCSLNPIENEWVIHNAIRDNPNYELINNFDFIQYVDSCAVKASDNSKINVRRGLVEFEYKQFHFKNEHLSKCFRILPHDQDTGGFFIAVIKKVADSCSKVFQPVNVINPRFVEVDSSIESKIKKCYDISKCNYHFVSSNLGFKNIFAVSDLCYSILCNNPKLKVSYAGIKAFTHFDIDKEKFRAKSPFLEISNISTDFTLSLEDFKKLLESKHIPLDKLGIRPAGLFSCKVEGTDLRFCGFSGGMKVFLYIDDNHRKAYSQLYCVSNKHIC</sequence>
<dbReference type="Pfam" id="PF01189">
    <property type="entry name" value="Methyltr_RsmB-F"/>
    <property type="match status" value="1"/>
</dbReference>
<dbReference type="OMA" id="RILPMDQ"/>
<dbReference type="InParanoid" id="L2GJX9"/>
<dbReference type="PRINTS" id="PR02008">
    <property type="entry name" value="RCMTFAMILY"/>
</dbReference>
<evidence type="ECO:0000256" key="4">
    <source>
        <dbReference type="ARBA" id="ARBA00022884"/>
    </source>
</evidence>
<feature type="domain" description="SAM-dependent MTase RsmB/NOP-type" evidence="6">
    <location>
        <begin position="24"/>
        <end position="333"/>
    </location>
</feature>
<keyword evidence="2 5" id="KW-0808">Transferase</keyword>
<dbReference type="VEuPathDB" id="MicrosporidiaDB:VICG_01782"/>
<dbReference type="CDD" id="cd02440">
    <property type="entry name" value="AdoMet_MTases"/>
    <property type="match status" value="1"/>
</dbReference>
<feature type="binding site" evidence="5">
    <location>
        <position position="189"/>
    </location>
    <ligand>
        <name>S-adenosyl-L-methionine</name>
        <dbReference type="ChEBI" id="CHEBI:59789"/>
    </ligand>
</feature>
<proteinExistence type="inferred from homology"/>
<organism evidence="7 8">
    <name type="scientific">Vittaforma corneae (strain ATCC 50505)</name>
    <name type="common">Microsporidian parasite</name>
    <name type="synonym">Nosema corneum</name>
    <dbReference type="NCBI Taxonomy" id="993615"/>
    <lineage>
        <taxon>Eukaryota</taxon>
        <taxon>Fungi</taxon>
        <taxon>Fungi incertae sedis</taxon>
        <taxon>Microsporidia</taxon>
        <taxon>Nosematidae</taxon>
        <taxon>Vittaforma</taxon>
    </lineage>
</organism>
<evidence type="ECO:0000313" key="8">
    <source>
        <dbReference type="Proteomes" id="UP000011082"/>
    </source>
</evidence>
<dbReference type="EMBL" id="JH370148">
    <property type="protein sequence ID" value="ELA41183.1"/>
    <property type="molecule type" value="Genomic_DNA"/>
</dbReference>
<evidence type="ECO:0000256" key="2">
    <source>
        <dbReference type="ARBA" id="ARBA00022679"/>
    </source>
</evidence>
<dbReference type="GO" id="GO:0001510">
    <property type="term" value="P:RNA methylation"/>
    <property type="evidence" value="ECO:0007669"/>
    <property type="project" value="InterPro"/>
</dbReference>
<evidence type="ECO:0000313" key="7">
    <source>
        <dbReference type="EMBL" id="ELA41183.1"/>
    </source>
</evidence>
<dbReference type="RefSeq" id="XP_007605227.1">
    <property type="nucleotide sequence ID" value="XM_007605165.1"/>
</dbReference>
<dbReference type="InterPro" id="IPR023267">
    <property type="entry name" value="RCMT"/>
</dbReference>
<feature type="binding site" evidence="5">
    <location>
        <position position="172"/>
    </location>
    <ligand>
        <name>S-adenosyl-L-methionine</name>
        <dbReference type="ChEBI" id="CHEBI:59789"/>
    </ligand>
</feature>
<dbReference type="InterPro" id="IPR029063">
    <property type="entry name" value="SAM-dependent_MTases_sf"/>
</dbReference>
<dbReference type="PROSITE" id="PS51686">
    <property type="entry name" value="SAM_MT_RSMB_NOP"/>
    <property type="match status" value="1"/>
</dbReference>
<dbReference type="GO" id="GO:0008173">
    <property type="term" value="F:RNA methyltransferase activity"/>
    <property type="evidence" value="ECO:0007669"/>
    <property type="project" value="InterPro"/>
</dbReference>
<dbReference type="InterPro" id="IPR001678">
    <property type="entry name" value="MeTrfase_RsmB-F_NOP2_dom"/>
</dbReference>
<evidence type="ECO:0000256" key="3">
    <source>
        <dbReference type="ARBA" id="ARBA00022691"/>
    </source>
</evidence>
<evidence type="ECO:0000256" key="1">
    <source>
        <dbReference type="ARBA" id="ARBA00022603"/>
    </source>
</evidence>
<dbReference type="Gene3D" id="3.40.50.150">
    <property type="entry name" value="Vaccinia Virus protein VP39"/>
    <property type="match status" value="1"/>
</dbReference>
<accession>L2GJX9</accession>
<keyword evidence="3 5" id="KW-0949">S-adenosyl-L-methionine</keyword>
<dbReference type="AlphaFoldDB" id="L2GJX9"/>
<reference evidence="8" key="1">
    <citation type="submission" date="2011-05" db="EMBL/GenBank/DDBJ databases">
        <title>The genome sequence of Vittaforma corneae strain ATCC 50505.</title>
        <authorList>
            <consortium name="The Broad Institute Genome Sequencing Platform"/>
            <person name="Cuomo C."/>
            <person name="Didier E."/>
            <person name="Bowers L."/>
            <person name="Young S.K."/>
            <person name="Zeng Q."/>
            <person name="Gargeya S."/>
            <person name="Fitzgerald M."/>
            <person name="Haas B."/>
            <person name="Abouelleil A."/>
            <person name="Alvarado L."/>
            <person name="Arachchi H.M."/>
            <person name="Berlin A."/>
            <person name="Chapman S.B."/>
            <person name="Gearin G."/>
            <person name="Goldberg J."/>
            <person name="Griggs A."/>
            <person name="Gujja S."/>
            <person name="Hansen M."/>
            <person name="Heiman D."/>
            <person name="Howarth C."/>
            <person name="Larimer J."/>
            <person name="Lui A."/>
            <person name="MacDonald P.J.P."/>
            <person name="McCowen C."/>
            <person name="Montmayeur A."/>
            <person name="Murphy C."/>
            <person name="Neiman D."/>
            <person name="Pearson M."/>
            <person name="Priest M."/>
            <person name="Roberts A."/>
            <person name="Saif S."/>
            <person name="Shea T."/>
            <person name="Sisk P."/>
            <person name="Stolte C."/>
            <person name="Sykes S."/>
            <person name="Wortman J."/>
            <person name="Nusbaum C."/>
            <person name="Birren B."/>
        </authorList>
    </citation>
    <scope>NUCLEOTIDE SEQUENCE [LARGE SCALE GENOMIC DNA]</scope>
    <source>
        <strain evidence="8">ATCC 50505</strain>
    </source>
</reference>
<dbReference type="FunCoup" id="L2GJX9">
    <property type="interactions" value="304"/>
</dbReference>